<evidence type="ECO:0000313" key="3">
    <source>
        <dbReference type="EMBL" id="KKR87251.1"/>
    </source>
</evidence>
<sequence>MRLWHPGTRKIISGFFLTGGFLFSFTLFFWLLKRPVLADDSGSEGGAPAAVTVSETSSAAAEGVSNPAVDPAAPAKAATKVIEKTRKQMIVPMLKAAFITIIINVTQFVLDRLAYDAAVWVASGGKGETPLFHADGAQNAWEKFGLDVAGEAFGSFSQSLNGYLDGNFNLCAPTTPQIRLGLQLGVKGVYQPPKPKCDWESIQNNWSGFVQGVVDKSENFDPNAYVLNTVAKGLQPGQNALSYSIATNIKIHGKVLEKKQNLFAEYLKSGGFKNVTDVVTGAVKTPSSLVQNQLQTQLTETQQKGREFSFTAAISNAELWQTVGLHTLSVFFNTLLSQGLQKLYNGLLPSQDIEFDPFNEQSANIRGREAAAEEFAGLISTIPSVIDQYNVLTEFVVCPTAPAVRQINNCVLDASFAEAIVRSDTSESLTVAQAMENGLLHGSWPLYRSDDLTHNQDLFCHTYGYCYGNLVKLRKARILPVGWELAAESPQNKSSNPVTLEQVVAGFEECDSDGKLSADHPWCHLIDPNWVLKYPKTQCLASVVGEQLVSTLSIGRSGTCVDTPSCVSENEDGICSGYGYCVREKNTWRFDGDECPEQFASCLAFTNAETSETGAWLLSTLDFGVCSQGNAGCLWYRTQKHLNDGGTPDDKSDDTYEWLPEDDIFVTSDRENDVLTFDVAGNRTNRTTYSYDTDENGIDDLSYETYTFEDRMYLNNQIQECSESEAGCTELYPIREGLSLNILRNPSFEDDEDKNHLADSWEIFGTKDVHYSYDEEGSNAFHGTDAYKFDGGTASQLAIPLQQNQFYTLSFYAKGVTSAASATAALKFVASDNTAIDFTGYTTNCTVAGDTVSLQASEIDTEDFESFDCAFTTPILNDSRLGIVATLTFKNMADVYVDAIQLEIGENASNFHDRYSENNPDVVYNRVAPSWLGCTGNATDPKECEDYATFCSATEIGCSLYTPKDGDPNVPAVLTQTDQCPDECVGYAAFKQEATSYDAEEFPVYLISDTAVACSEQEVGCDEFTNLETEETQAYSTLRACVTPDMISSENNAVFFTWQGSDLTGYQLVSYQLLRSDLTGGDISYTQDTDEDGTFDTKDSGYTETIFNDTTPEVAPCTNWDVTSESKLSCVDDVIVLAADDGCNEHADIFTEPDCREFYDELGNIHYRRYSETISVREECTAFRKTDANQTDCDASGGYWTAGGECRYFAWPAESTSCSETAVGCRSYTGGAGRNSTTVYEDLFENGQLVAYETASGTTISLSNESVATDGHSMRVVMGSSSSLSTFQIYLNTSDKTMTYNKDDSGTCGDTNGDGVSDKSDRNISNNGCAIDADGDGTFDCTIADGDNSCGALDDQLVQGKSYILSFWAKGTGSIKTDFVTQSGTGTVYDLVDPNDGEGDSDSLSLDGSWQLYELGPLDTTDMTDFDDTAILRWSAGVGTTFYLDNIVLKAVEENVTLIKDSWVTPSICDKTPAGADTPQYYLGCEAYTDQNGDTVSVYQFNNLCSESAVGCASFYQTQNSTSPYTQVFNGTCYISVDKDGDGIFSFQALNLEEDIVSQATDCELEGETVCTILSGSNQCQFTLDRELPIPYPMNIVLGPETVVVPADKVVYLIEDDETTCTESNAGCTEVGIPTFSQDHTAVESLVSTYILNLPDTYADILCSNEALFCAEWASTENGNYYFKNPGDQACEYKTGVSLNGVSYSGWFRTGTTQFCYGTGSCSGNSSLSCTNDADCIKTDAGTCNVTTGSYIQGGDYSGIWFNGDTRYEGWTGECESQYDLCTEFVDPVDTSEGERDSGTSYFFLDNSSLNEETLAASERCKGQVSLTSGCALFDDLVDQELTYSASPSYLVSEHADLFFGESPRSLQNPISCPENGTFTLTTGIKVDVCANRCAYEVNTDEELENVAAIEGPSDQITTIFFGQACLTNLDCPMAEDSLGNEVEGSCFNLKTDQNGDGVIDTTFDADANGSLDASYDANGDGVVDYLFVNDTNRMLKVSRDRACAEWLACESSQRTWDENTASWRSICEQVNLCNEFSAIGESGFCSHWVEEDPIVFDASKYSARDVSWYGLDYSGYAIPNQLPLEFYTQANVNPDRYCATDATGLHPQMTSVGAFVACATDADCTNSSFKTCTESTPDFRLAYVAGSCDEEDGQSCMVGFCQNSGESCNGNEECNNGENCIIGYCETTDVDASCGKDTDCISGFECKNSICVDTKTGSGDGRETCTTIADCTVSGTEGTVTECVTGALAKVGACYNSSCLIGVDGQPFVKDDAESQSCRGYPESSSPFPTKVVKEWMDPDKLVDGASDADLLSLEQVDHKEELDAVPYNYVNGFSGSSTCAPTMSGADGAVVSDDCTCSYLKANYGNGFFQRYYPTGTASEEMLSGICSGGDKPGASCVSNEDCGAAESGAMCYHITRQDRMIGWPGFCVERDSSIQLYGSTSEADRACLTWLPVDQLEGSTDIYAKYTGAGYPLQETFYCTEIGYYVDLYPTGARFDDEGSVTSIDYACAQTNNATGCDFGEYGDDSDENIGCQENVFCPKGYVAMLGYCDNGGGTTENTNAGTMCKSDGEDEKQIDGAQDSQDDCPFFCIPTGSRHMEGSDLGKSCDTDLKTTNYHTRSYNNTKMYEAGDLGYVPNFDGESDFKKFEDCVVRGIPLGDDSVYETDYVDGLFDGFSSGGYGYKHTDAEGSGEGDEEIYAFGIAHRAVGATIGGCTSYSISHGGGRGSPPPTFYKGGESCNTDTDCPGYNNGSMCETSPETDSGSMQEYLGCYQVTQVSTTSQTDGNKAWTNRTWDGNPNMFETFTSGDFSDGSKGYGYGSLDEPVEAGRALFGEYYQQDGDYWRLENFGDDSWPLPVGVCDSSSLTSGAVGLAASSPDDMAVCANKYFYPNKAQYIYDGTLTKSILPDDQAPYALAAPYEDLDRNPDEEDAILGSISADNFDDFGVSSNDNPVSITQLLTQLYAKIYGLWRYDWDASGGGYKKEELDAKISSFASYSDGEYDISNVGDTHGSGANLGEPTVPQIASVQECFGSECVEGDTGSFSVNEIDNGTVEGSGGNKHTSLKFFAWANSNQMPIRNVIVDWGDGKREGSYEGFAWPLDSQSGSIAKDNFFKNHRGLEKENESKCEAVDEWGLISATCETTYFSFEHDYQCSENKVKEMQNGNILCEYASDGSGRLVNSPCTGGDVANAADKCVFQPRIFVKDNWGWCTGFCNSNPDDATDGCYGSECNFTYCPSYKKSEKCSDIDGNITNPWVNFGGLILLDWKGD</sequence>
<evidence type="ECO:0000313" key="4">
    <source>
        <dbReference type="Proteomes" id="UP000034616"/>
    </source>
</evidence>
<gene>
    <name evidence="3" type="ORF">UU35_C0004G0024</name>
</gene>
<proteinExistence type="predicted"/>
<dbReference type="SUPFAM" id="SSF49785">
    <property type="entry name" value="Galactose-binding domain-like"/>
    <property type="match status" value="1"/>
</dbReference>
<reference evidence="3 4" key="1">
    <citation type="journal article" date="2015" name="Nature">
        <title>rRNA introns, odd ribosomes, and small enigmatic genomes across a large radiation of phyla.</title>
        <authorList>
            <person name="Brown C.T."/>
            <person name="Hug L.A."/>
            <person name="Thomas B.C."/>
            <person name="Sharon I."/>
            <person name="Castelle C.J."/>
            <person name="Singh A."/>
            <person name="Wilkins M.J."/>
            <person name="Williams K.H."/>
            <person name="Banfield J.F."/>
        </authorList>
    </citation>
    <scope>NUCLEOTIDE SEQUENCE [LARGE SCALE GENOMIC DNA]</scope>
</reference>
<feature type="transmembrane region" description="Helical" evidence="2">
    <location>
        <begin position="12"/>
        <end position="32"/>
    </location>
</feature>
<keyword evidence="2" id="KW-1133">Transmembrane helix</keyword>
<dbReference type="InterPro" id="IPR008979">
    <property type="entry name" value="Galactose-bd-like_sf"/>
</dbReference>
<dbReference type="PATRIC" id="fig|1618985.3.peg.386"/>
<keyword evidence="2" id="KW-0472">Membrane</keyword>
<protein>
    <submittedName>
        <fullName evidence="3">Uncharacterized protein</fullName>
    </submittedName>
</protein>
<name>A0A0G0UID1_9BACT</name>
<evidence type="ECO:0000256" key="1">
    <source>
        <dbReference type="SAM" id="MobiDB-lite"/>
    </source>
</evidence>
<dbReference type="Gene3D" id="2.60.120.260">
    <property type="entry name" value="Galactose-binding domain-like"/>
    <property type="match status" value="2"/>
</dbReference>
<dbReference type="Proteomes" id="UP000034616">
    <property type="component" value="Unassembled WGS sequence"/>
</dbReference>
<feature type="region of interest" description="Disordered" evidence="1">
    <location>
        <begin position="1303"/>
        <end position="1323"/>
    </location>
</feature>
<comment type="caution">
    <text evidence="3">The sequence shown here is derived from an EMBL/GenBank/DDBJ whole genome shotgun (WGS) entry which is preliminary data.</text>
</comment>
<dbReference type="EMBL" id="LCAH01000004">
    <property type="protein sequence ID" value="KKR87251.1"/>
    <property type="molecule type" value="Genomic_DNA"/>
</dbReference>
<organism evidence="3 4">
    <name type="scientific">Candidatus Uhrbacteria bacterium GW2011_GWC2_41_11</name>
    <dbReference type="NCBI Taxonomy" id="1618985"/>
    <lineage>
        <taxon>Bacteria</taxon>
        <taxon>Candidatus Uhriibacteriota</taxon>
    </lineage>
</organism>
<keyword evidence="2" id="KW-0812">Transmembrane</keyword>
<accession>A0A0G0UID1</accession>
<evidence type="ECO:0000256" key="2">
    <source>
        <dbReference type="SAM" id="Phobius"/>
    </source>
</evidence>